<sequence length="30" mass="3445">MTKILEPSAWAWRVDDNVIKNSRVAKSETV</sequence>
<name>A0A8J2BRQ0_9BACT</name>
<proteinExistence type="predicted"/>
<evidence type="ECO:0000313" key="2">
    <source>
        <dbReference type="Proteomes" id="UP000663859"/>
    </source>
</evidence>
<evidence type="ECO:0000313" key="1">
    <source>
        <dbReference type="EMBL" id="CAF0694598.1"/>
    </source>
</evidence>
<protein>
    <submittedName>
        <fullName evidence="1">Uncharacterized protein</fullName>
    </submittedName>
</protein>
<gene>
    <name evidence="1" type="ORF">MPNT_170005</name>
</gene>
<reference evidence="1" key="1">
    <citation type="submission" date="2021-02" db="EMBL/GenBank/DDBJ databases">
        <authorList>
            <person name="Cremers G."/>
            <person name="Picone N."/>
        </authorList>
    </citation>
    <scope>NUCLEOTIDE SEQUENCE</scope>
    <source>
        <strain evidence="1">PQ17</strain>
    </source>
</reference>
<keyword evidence="2" id="KW-1185">Reference proteome</keyword>
<comment type="caution">
    <text evidence="1">The sequence shown here is derived from an EMBL/GenBank/DDBJ whole genome shotgun (WGS) entry which is preliminary data.</text>
</comment>
<dbReference type="EMBL" id="CAJNOB010000009">
    <property type="protein sequence ID" value="CAF0694598.1"/>
    <property type="molecule type" value="Genomic_DNA"/>
</dbReference>
<accession>A0A8J2BRQ0</accession>
<organism evidence="1 2">
    <name type="scientific">Candidatus Methylacidithermus pantelleriae</name>
    <dbReference type="NCBI Taxonomy" id="2744239"/>
    <lineage>
        <taxon>Bacteria</taxon>
        <taxon>Pseudomonadati</taxon>
        <taxon>Verrucomicrobiota</taxon>
        <taxon>Methylacidiphilae</taxon>
        <taxon>Methylacidiphilales</taxon>
        <taxon>Methylacidiphilaceae</taxon>
        <taxon>Candidatus Methylacidithermus</taxon>
    </lineage>
</organism>
<dbReference type="AlphaFoldDB" id="A0A8J2BRQ0"/>
<dbReference type="Proteomes" id="UP000663859">
    <property type="component" value="Unassembled WGS sequence"/>
</dbReference>